<gene>
    <name evidence="1" type="ORF">AVEN_214168_1</name>
</gene>
<evidence type="ECO:0000313" key="2">
    <source>
        <dbReference type="Proteomes" id="UP000499080"/>
    </source>
</evidence>
<dbReference type="OrthoDB" id="6753017at2759"/>
<dbReference type="EMBL" id="BGPR01038518">
    <property type="protein sequence ID" value="GBO14377.1"/>
    <property type="molecule type" value="Genomic_DNA"/>
</dbReference>
<dbReference type="Proteomes" id="UP000499080">
    <property type="component" value="Unassembled WGS sequence"/>
</dbReference>
<comment type="caution">
    <text evidence="1">The sequence shown here is derived from an EMBL/GenBank/DDBJ whole genome shotgun (WGS) entry which is preliminary data.</text>
</comment>
<name>A0A4Y2USE0_ARAVE</name>
<keyword evidence="2" id="KW-1185">Reference proteome</keyword>
<dbReference type="AlphaFoldDB" id="A0A4Y2USE0"/>
<organism evidence="1 2">
    <name type="scientific">Araneus ventricosus</name>
    <name type="common">Orbweaver spider</name>
    <name type="synonym">Epeira ventricosa</name>
    <dbReference type="NCBI Taxonomy" id="182803"/>
    <lineage>
        <taxon>Eukaryota</taxon>
        <taxon>Metazoa</taxon>
        <taxon>Ecdysozoa</taxon>
        <taxon>Arthropoda</taxon>
        <taxon>Chelicerata</taxon>
        <taxon>Arachnida</taxon>
        <taxon>Araneae</taxon>
        <taxon>Araneomorphae</taxon>
        <taxon>Entelegynae</taxon>
        <taxon>Araneoidea</taxon>
        <taxon>Araneidae</taxon>
        <taxon>Araneus</taxon>
    </lineage>
</organism>
<reference evidence="1 2" key="1">
    <citation type="journal article" date="2019" name="Sci. Rep.">
        <title>Orb-weaving spider Araneus ventricosus genome elucidates the spidroin gene catalogue.</title>
        <authorList>
            <person name="Kono N."/>
            <person name="Nakamura H."/>
            <person name="Ohtoshi R."/>
            <person name="Moran D.A.P."/>
            <person name="Shinohara A."/>
            <person name="Yoshida Y."/>
            <person name="Fujiwara M."/>
            <person name="Mori M."/>
            <person name="Tomita M."/>
            <person name="Arakawa K."/>
        </authorList>
    </citation>
    <scope>NUCLEOTIDE SEQUENCE [LARGE SCALE GENOMIC DNA]</scope>
</reference>
<sequence>MRSLKSIGGISHGSGISDRTLTKRILAMPIVTIVSQQVEDFCGLSFATSEHHAEARDSRILCDNANILKLVGWLEFQNPFAVSDFVISISSGIMGDETINCDRDFACGNSSMSCIVGKNFKEVKLVRENRIKSLQGLKYKVKIGNKEITGNPEILFRRISLLKKSDTELKN</sequence>
<protein>
    <submittedName>
        <fullName evidence="1">Uncharacterized protein</fullName>
    </submittedName>
</protein>
<accession>A0A4Y2USE0</accession>
<proteinExistence type="predicted"/>
<evidence type="ECO:0000313" key="1">
    <source>
        <dbReference type="EMBL" id="GBO14377.1"/>
    </source>
</evidence>